<organism evidence="3 4">
    <name type="scientific">Saccharicrinis fermentans DSM 9555 = JCM 21142</name>
    <dbReference type="NCBI Taxonomy" id="869213"/>
    <lineage>
        <taxon>Bacteria</taxon>
        <taxon>Pseudomonadati</taxon>
        <taxon>Bacteroidota</taxon>
        <taxon>Bacteroidia</taxon>
        <taxon>Marinilabiliales</taxon>
        <taxon>Marinilabiliaceae</taxon>
        <taxon>Saccharicrinis</taxon>
    </lineage>
</organism>
<dbReference type="CDD" id="cd07381">
    <property type="entry name" value="MPP_CapA"/>
    <property type="match status" value="1"/>
</dbReference>
<accession>W7Y6I8</accession>
<dbReference type="InterPro" id="IPR029052">
    <property type="entry name" value="Metallo-depent_PP-like"/>
</dbReference>
<dbReference type="STRING" id="869213.GCA_000517085_00265"/>
<dbReference type="InterPro" id="IPR052169">
    <property type="entry name" value="CW_Biosynth-Accessory"/>
</dbReference>
<dbReference type="RefSeq" id="WP_027470333.1">
    <property type="nucleotide sequence ID" value="NZ_BAMD01000020.1"/>
</dbReference>
<comment type="caution">
    <text evidence="3">The sequence shown here is derived from an EMBL/GenBank/DDBJ whole genome shotgun (WGS) entry which is preliminary data.</text>
</comment>
<gene>
    <name evidence="3" type="ORF">JCM21142_41920</name>
</gene>
<evidence type="ECO:0000313" key="3">
    <source>
        <dbReference type="EMBL" id="GAF03253.1"/>
    </source>
</evidence>
<name>W7Y6I8_9BACT</name>
<keyword evidence="4" id="KW-1185">Reference proteome</keyword>
<proteinExistence type="inferred from homology"/>
<dbReference type="InterPro" id="IPR019079">
    <property type="entry name" value="Capsule_synth_CapA"/>
</dbReference>
<sequence length="378" mass="43195">MKTKAINILITGDFCPINRIEELCHNGHYASIFNDFAAVFQGNDLNVVDLECPLTLSNKTRPKTGPYQKAHPDTINALKFVDVSVVAMANNHIMDYDSKGVEDTLNLCKQNNIATIGIGTAVTEASKPYSTEIQGKKIAILNYADNEFLSTTDQRFVGNAIDPIQGHYDIQKAKKTHDFVIVIAHAGNEFYKLPSPRTKKLYRYLCDQGADVVISHHTHVFSGYEIYNEKPIFYGLGNFVYDWPGKINTPWNRGYAVRLSIVEKIDFEIIPLKQGNDQPGVFKLNEEEHQVFMADMQALHQIIDDDAKLEAEFQAYCDSVFPMYDAFIEPYFGPYVTALQKRGWLPKLLTRQKRLFHLNLSRCESHRDVLLRMLRKYE</sequence>
<dbReference type="EMBL" id="BAMD01000020">
    <property type="protein sequence ID" value="GAF03253.1"/>
    <property type="molecule type" value="Genomic_DNA"/>
</dbReference>
<evidence type="ECO:0000256" key="1">
    <source>
        <dbReference type="ARBA" id="ARBA00005662"/>
    </source>
</evidence>
<dbReference type="eggNOG" id="COG2843">
    <property type="taxonomic scope" value="Bacteria"/>
</dbReference>
<dbReference type="AlphaFoldDB" id="W7Y6I8"/>
<reference evidence="3 4" key="1">
    <citation type="journal article" date="2014" name="Genome Announc.">
        <title>Draft Genome Sequence of Cytophaga fermentans JCM 21142T, a Facultative Anaerobe Isolated from Marine Mud.</title>
        <authorList>
            <person name="Starns D."/>
            <person name="Oshima K."/>
            <person name="Suda W."/>
            <person name="Iino T."/>
            <person name="Yuki M."/>
            <person name="Inoue J."/>
            <person name="Kitamura K."/>
            <person name="Iida T."/>
            <person name="Darby A."/>
            <person name="Hattori M."/>
            <person name="Ohkuma M."/>
        </authorList>
    </citation>
    <scope>NUCLEOTIDE SEQUENCE [LARGE SCALE GENOMIC DNA]</scope>
    <source>
        <strain evidence="3 4">JCM 21142</strain>
    </source>
</reference>
<feature type="domain" description="Capsule synthesis protein CapA" evidence="2">
    <location>
        <begin position="7"/>
        <end position="243"/>
    </location>
</feature>
<dbReference type="SMART" id="SM00854">
    <property type="entry name" value="PGA_cap"/>
    <property type="match status" value="1"/>
</dbReference>
<evidence type="ECO:0000313" key="4">
    <source>
        <dbReference type="Proteomes" id="UP000019402"/>
    </source>
</evidence>
<protein>
    <submittedName>
        <fullName evidence="3">Bacterial capsule synthesis protein PGA_cap</fullName>
    </submittedName>
</protein>
<dbReference type="Proteomes" id="UP000019402">
    <property type="component" value="Unassembled WGS sequence"/>
</dbReference>
<dbReference type="Pfam" id="PF09587">
    <property type="entry name" value="PGA_cap"/>
    <property type="match status" value="1"/>
</dbReference>
<dbReference type="PANTHER" id="PTHR33393:SF11">
    <property type="entry name" value="POLYGLUTAMINE SYNTHESIS ACCESSORY PROTEIN RV0574C-RELATED"/>
    <property type="match status" value="1"/>
</dbReference>
<dbReference type="PANTHER" id="PTHR33393">
    <property type="entry name" value="POLYGLUTAMINE SYNTHESIS ACCESSORY PROTEIN RV0574C-RELATED"/>
    <property type="match status" value="1"/>
</dbReference>
<dbReference type="SUPFAM" id="SSF56300">
    <property type="entry name" value="Metallo-dependent phosphatases"/>
    <property type="match status" value="1"/>
</dbReference>
<dbReference type="OrthoDB" id="9810906at2"/>
<comment type="similarity">
    <text evidence="1">Belongs to the CapA family.</text>
</comment>
<evidence type="ECO:0000259" key="2">
    <source>
        <dbReference type="SMART" id="SM00854"/>
    </source>
</evidence>
<dbReference type="Gene3D" id="3.60.21.10">
    <property type="match status" value="1"/>
</dbReference>